<sequence length="184" mass="20902">MPSAIDNFEYAIKDAEELLAHFDSINCNPPPANAEVLKRAGLVMALTAWETYVEDRVVEDMNKKLSAVSGSYVGNFVFKRLQQELKQFHNPSSEKTKKLFVDYLDLDITTGWAWANYTPEKAKTTLNSLISKRGDAVHRSKQPSNDQPAAHLIKRDELEKAIRFIKDLAKASDSFLDKHLYLSR</sequence>
<dbReference type="Pfam" id="PF18735">
    <property type="entry name" value="HEPN_RiboL-PSP"/>
    <property type="match status" value="1"/>
</dbReference>
<dbReference type="InterPro" id="IPR041519">
    <property type="entry name" value="HEPN_RiboL-PSP"/>
</dbReference>
<accession>A0A2S0PFK5</accession>
<evidence type="ECO:0000259" key="1">
    <source>
        <dbReference type="Pfam" id="PF18735"/>
    </source>
</evidence>
<gene>
    <name evidence="2" type="ORF">DAI18_17800</name>
</gene>
<dbReference type="EMBL" id="CP028519">
    <property type="protein sequence ID" value="AVY96170.1"/>
    <property type="molecule type" value="Genomic_DNA"/>
</dbReference>
<keyword evidence="3" id="KW-1185">Reference proteome</keyword>
<proteinExistence type="predicted"/>
<feature type="domain" description="RiboL-PSP-HEPN" evidence="1">
    <location>
        <begin position="13"/>
        <end position="176"/>
    </location>
</feature>
<evidence type="ECO:0000313" key="2">
    <source>
        <dbReference type="EMBL" id="AVY96170.1"/>
    </source>
</evidence>
<name>A0A2S0PFK5_9NEIS</name>
<protein>
    <recommendedName>
        <fullName evidence="1">RiboL-PSP-HEPN domain-containing protein</fullName>
    </recommendedName>
</protein>
<evidence type="ECO:0000313" key="3">
    <source>
        <dbReference type="Proteomes" id="UP000244173"/>
    </source>
</evidence>
<reference evidence="2 3" key="1">
    <citation type="submission" date="2018-04" db="EMBL/GenBank/DDBJ databases">
        <title>Denitrifier Microvirgula.</title>
        <authorList>
            <person name="Anderson E."/>
            <person name="Jang J."/>
            <person name="Ishii S."/>
        </authorList>
    </citation>
    <scope>NUCLEOTIDE SEQUENCE [LARGE SCALE GENOMIC DNA]</scope>
    <source>
        <strain evidence="2 3">BE2.4</strain>
    </source>
</reference>
<dbReference type="Proteomes" id="UP000244173">
    <property type="component" value="Chromosome"/>
</dbReference>
<dbReference type="KEGG" id="maer:DAI18_17800"/>
<dbReference type="RefSeq" id="WP_107890391.1">
    <property type="nucleotide sequence ID" value="NZ_CP028519.1"/>
</dbReference>
<organism evidence="2 3">
    <name type="scientific">Microvirgula aerodenitrificans</name>
    <dbReference type="NCBI Taxonomy" id="57480"/>
    <lineage>
        <taxon>Bacteria</taxon>
        <taxon>Pseudomonadati</taxon>
        <taxon>Pseudomonadota</taxon>
        <taxon>Betaproteobacteria</taxon>
        <taxon>Neisseriales</taxon>
        <taxon>Aquaspirillaceae</taxon>
        <taxon>Microvirgula</taxon>
    </lineage>
</organism>
<dbReference type="OrthoDB" id="9134022at2"/>
<dbReference type="AlphaFoldDB" id="A0A2S0PFK5"/>